<dbReference type="EMBL" id="JOKH01000003">
    <property type="protein sequence ID" value="KEQ17329.1"/>
    <property type="molecule type" value="Genomic_DNA"/>
</dbReference>
<evidence type="ECO:0000313" key="2">
    <source>
        <dbReference type="EMBL" id="KEQ17329.1"/>
    </source>
</evidence>
<feature type="compositionally biased region" description="Basic residues" evidence="1">
    <location>
        <begin position="374"/>
        <end position="384"/>
    </location>
</feature>
<dbReference type="RefSeq" id="WP_034837495.1">
    <property type="nucleotide sequence ID" value="NZ_JOKH01000003.1"/>
</dbReference>
<dbReference type="Proteomes" id="UP000028073">
    <property type="component" value="Unassembled WGS sequence"/>
</dbReference>
<organism evidence="2 3">
    <name type="scientific">Endozoicomonas numazuensis</name>
    <dbReference type="NCBI Taxonomy" id="1137799"/>
    <lineage>
        <taxon>Bacteria</taxon>
        <taxon>Pseudomonadati</taxon>
        <taxon>Pseudomonadota</taxon>
        <taxon>Gammaproteobacteria</taxon>
        <taxon>Oceanospirillales</taxon>
        <taxon>Endozoicomonadaceae</taxon>
        <taxon>Endozoicomonas</taxon>
    </lineage>
</organism>
<feature type="region of interest" description="Disordered" evidence="1">
    <location>
        <begin position="332"/>
        <end position="400"/>
    </location>
</feature>
<dbReference type="AlphaFoldDB" id="A0A081NFV6"/>
<protein>
    <submittedName>
        <fullName evidence="2">Uncharacterized protein</fullName>
    </submittedName>
</protein>
<sequence length="584" mass="64426">MGFVLNIFFLPLNHPLYSGFFTALNIPDFQSLQYWKSFEVTALPAQGASPVQGEFSVTDVSREVQPVVPKDLKFTHKHVMKTVSETKQEVKKPPVPEKQEVKKPPVPEQSASPKSTNTLKRRLTGKNKSKEAESPRKQLPLPPPAPACAVALNTHGALPNRIFTGGMDFSISHTSSDRRQSTVITHTENQEGSGYSTSVESGLIVDGTTRLLEDLESRGFLSPHGEFNWTEGFNLQNALTRISKGWHDSMYDNLLGIDCRWSIHAVIGKNAGASHQVLLGFVFHQQHTGEAFFVQIFTTQTAPQPQVTPVPAIPHNPLNVAAVSPVFHVPEPDTDQHAPELETLVPPPATLDPLADDPTFQEDDPGIDNTGHHPTLHAGRRPRGQRTPTPGSHPGSFTPGGIPIPVGNHPPSEGYFSGLVSTPSPSYFTVQGNTPDRPDYYNVQVQQPPPPALPQEPEIPTPLDLHEIPQRIHQQLISDFKDNVRAPYESRRRTYEQALRDYPSQLDAYRGTLSNNERRSLIERWSKAFRAALLDQIKSVSCRDESGASQMKPNRTDFDPDGGSGGGFFGGKAFILNTHIRLSQ</sequence>
<dbReference type="STRING" id="1137799.GZ78_16085"/>
<evidence type="ECO:0000313" key="3">
    <source>
        <dbReference type="Proteomes" id="UP000028073"/>
    </source>
</evidence>
<feature type="compositionally biased region" description="Basic and acidic residues" evidence="1">
    <location>
        <begin position="84"/>
        <end position="105"/>
    </location>
</feature>
<feature type="region of interest" description="Disordered" evidence="1">
    <location>
        <begin position="542"/>
        <end position="561"/>
    </location>
</feature>
<keyword evidence="3" id="KW-1185">Reference proteome</keyword>
<proteinExistence type="predicted"/>
<gene>
    <name evidence="2" type="ORF">GZ78_16085</name>
</gene>
<reference evidence="2 3" key="1">
    <citation type="submission" date="2014-06" db="EMBL/GenBank/DDBJ databases">
        <title>Whole Genome Sequences of Three Symbiotic Endozoicomonas Bacteria.</title>
        <authorList>
            <person name="Neave M.J."/>
            <person name="Apprill A."/>
            <person name="Voolstra C.R."/>
        </authorList>
    </citation>
    <scope>NUCLEOTIDE SEQUENCE [LARGE SCALE GENOMIC DNA]</scope>
    <source>
        <strain evidence="2 3">DSM 25634</strain>
    </source>
</reference>
<evidence type="ECO:0000256" key="1">
    <source>
        <dbReference type="SAM" id="MobiDB-lite"/>
    </source>
</evidence>
<feature type="region of interest" description="Disordered" evidence="1">
    <location>
        <begin position="83"/>
        <end position="144"/>
    </location>
</feature>
<name>A0A081NFV6_9GAMM</name>
<accession>A0A081NFV6</accession>
<comment type="caution">
    <text evidence="2">The sequence shown here is derived from an EMBL/GenBank/DDBJ whole genome shotgun (WGS) entry which is preliminary data.</text>
</comment>